<sequence length="155" mass="16508">MNDPLDLSRYQDNPCALLTDAQVTRFLGEPIEGTPKLDGPTGDGCTWSVRGGVGGGIFLDLPTISDTGLAGIYRQRGTSYQFFREMPNVEGYPAVAYGHADETDQGECAVAVGTSDDRTVELTAVLSERTVGKKDPCQAAHDTAVEVVQNIKGGR</sequence>
<name>A0A542DIE1_AMYCI</name>
<accession>A0A542DIE1</accession>
<dbReference type="InterPro" id="IPR024520">
    <property type="entry name" value="DUF3558"/>
</dbReference>
<keyword evidence="2" id="KW-1185">Reference proteome</keyword>
<evidence type="ECO:0000313" key="1">
    <source>
        <dbReference type="EMBL" id="TQJ02868.1"/>
    </source>
</evidence>
<comment type="caution">
    <text evidence="1">The sequence shown here is derived from an EMBL/GenBank/DDBJ whole genome shotgun (WGS) entry which is preliminary data.</text>
</comment>
<protein>
    <submittedName>
        <fullName evidence="1">Uncharacterized protein DUF3558</fullName>
    </submittedName>
</protein>
<dbReference type="EMBL" id="VFML01000001">
    <property type="protein sequence ID" value="TQJ02868.1"/>
    <property type="molecule type" value="Genomic_DNA"/>
</dbReference>
<organism evidence="1 2">
    <name type="scientific">Amycolatopsis cihanbeyliensis</name>
    <dbReference type="NCBI Taxonomy" id="1128664"/>
    <lineage>
        <taxon>Bacteria</taxon>
        <taxon>Bacillati</taxon>
        <taxon>Actinomycetota</taxon>
        <taxon>Actinomycetes</taxon>
        <taxon>Pseudonocardiales</taxon>
        <taxon>Pseudonocardiaceae</taxon>
        <taxon>Amycolatopsis</taxon>
    </lineage>
</organism>
<dbReference type="Proteomes" id="UP000320876">
    <property type="component" value="Unassembled WGS sequence"/>
</dbReference>
<dbReference type="Pfam" id="PF12079">
    <property type="entry name" value="DUF3558"/>
    <property type="match status" value="1"/>
</dbReference>
<dbReference type="AlphaFoldDB" id="A0A542DIE1"/>
<reference evidence="1 2" key="1">
    <citation type="submission" date="2019-06" db="EMBL/GenBank/DDBJ databases">
        <title>Sequencing the genomes of 1000 actinobacteria strains.</title>
        <authorList>
            <person name="Klenk H.-P."/>
        </authorList>
    </citation>
    <scope>NUCLEOTIDE SEQUENCE [LARGE SCALE GENOMIC DNA]</scope>
    <source>
        <strain evidence="1 2">DSM 45679</strain>
    </source>
</reference>
<evidence type="ECO:0000313" key="2">
    <source>
        <dbReference type="Proteomes" id="UP000320876"/>
    </source>
</evidence>
<gene>
    <name evidence="1" type="ORF">FB471_2616</name>
</gene>
<proteinExistence type="predicted"/>